<evidence type="ECO:0000256" key="1">
    <source>
        <dbReference type="SAM" id="MobiDB-lite"/>
    </source>
</evidence>
<accession>A0A8H7DZC1</accession>
<feature type="compositionally biased region" description="Polar residues" evidence="1">
    <location>
        <begin position="10"/>
        <end position="20"/>
    </location>
</feature>
<sequence length="85" mass="9535">MSTRLPMIAPSSSTPASSEIENAMEVDDAENERVERAEVELLEATESRGERVEGDVALVEDNRLFEEAVDMDKMDAREMRGEECE</sequence>
<dbReference type="AlphaFoldDB" id="A0A8H7DZC1"/>
<proteinExistence type="predicted"/>
<reference evidence="2" key="1">
    <citation type="submission" date="2019-07" db="EMBL/GenBank/DDBJ databases">
        <authorList>
            <person name="Palmer J.M."/>
        </authorList>
    </citation>
    <scope>NUCLEOTIDE SEQUENCE</scope>
    <source>
        <strain evidence="2">PC9</strain>
    </source>
</reference>
<dbReference type="GeneID" id="59370260"/>
<dbReference type="RefSeq" id="XP_036635920.1">
    <property type="nucleotide sequence ID" value="XM_036770075.1"/>
</dbReference>
<evidence type="ECO:0000313" key="2">
    <source>
        <dbReference type="EMBL" id="KAF7440076.1"/>
    </source>
</evidence>
<comment type="caution">
    <text evidence="2">The sequence shown here is derived from an EMBL/GenBank/DDBJ whole genome shotgun (WGS) entry which is preliminary data.</text>
</comment>
<organism evidence="2 3">
    <name type="scientific">Pleurotus ostreatus</name>
    <name type="common">Oyster mushroom</name>
    <name type="synonym">White-rot fungus</name>
    <dbReference type="NCBI Taxonomy" id="5322"/>
    <lineage>
        <taxon>Eukaryota</taxon>
        <taxon>Fungi</taxon>
        <taxon>Dikarya</taxon>
        <taxon>Basidiomycota</taxon>
        <taxon>Agaricomycotina</taxon>
        <taxon>Agaricomycetes</taxon>
        <taxon>Agaricomycetidae</taxon>
        <taxon>Agaricales</taxon>
        <taxon>Pleurotineae</taxon>
        <taxon>Pleurotaceae</taxon>
        <taxon>Pleurotus</taxon>
    </lineage>
</organism>
<name>A0A8H7DZC1_PLEOS</name>
<dbReference type="VEuPathDB" id="FungiDB:PC9H_000419"/>
<evidence type="ECO:0000313" key="3">
    <source>
        <dbReference type="Proteomes" id="UP000623687"/>
    </source>
</evidence>
<feature type="region of interest" description="Disordered" evidence="1">
    <location>
        <begin position="1"/>
        <end position="32"/>
    </location>
</feature>
<protein>
    <submittedName>
        <fullName evidence="2">Uncharacterized protein</fullName>
    </submittedName>
</protein>
<gene>
    <name evidence="2" type="ORF">PC9H_000419</name>
</gene>
<dbReference type="EMBL" id="JACETU010000001">
    <property type="protein sequence ID" value="KAF7440076.1"/>
    <property type="molecule type" value="Genomic_DNA"/>
</dbReference>
<dbReference type="Proteomes" id="UP000623687">
    <property type="component" value="Unassembled WGS sequence"/>
</dbReference>
<keyword evidence="3" id="KW-1185">Reference proteome</keyword>